<proteinExistence type="inferred from homology"/>
<dbReference type="InterPro" id="IPR006016">
    <property type="entry name" value="UspA"/>
</dbReference>
<dbReference type="OrthoDB" id="107030at2157"/>
<dbReference type="CDD" id="cd00293">
    <property type="entry name" value="USP-like"/>
    <property type="match status" value="1"/>
</dbReference>
<dbReference type="STRING" id="660518.SAMN05216218_109196"/>
<reference evidence="4" key="1">
    <citation type="submission" date="2016-10" db="EMBL/GenBank/DDBJ databases">
        <authorList>
            <person name="Varghese N."/>
            <person name="Submissions S."/>
        </authorList>
    </citation>
    <scope>NUCLEOTIDE SEQUENCE [LARGE SCALE GENOMIC DNA]</scope>
    <source>
        <strain evidence="4">IBRC-M 10760</strain>
    </source>
</reference>
<feature type="domain" description="UspA" evidence="2">
    <location>
        <begin position="1"/>
        <end position="147"/>
    </location>
</feature>
<dbReference type="PRINTS" id="PR01438">
    <property type="entry name" value="UNVRSLSTRESS"/>
</dbReference>
<dbReference type="PANTHER" id="PTHR46268">
    <property type="entry name" value="STRESS RESPONSE PROTEIN NHAX"/>
    <property type="match status" value="1"/>
</dbReference>
<dbReference type="AlphaFoldDB" id="A0A1G7P0H6"/>
<dbReference type="RefSeq" id="WP_092693147.1">
    <property type="nucleotide sequence ID" value="NZ_FNBK01000009.1"/>
</dbReference>
<dbReference type="Gene3D" id="3.40.50.620">
    <property type="entry name" value="HUPs"/>
    <property type="match status" value="1"/>
</dbReference>
<dbReference type="SUPFAM" id="SSF52402">
    <property type="entry name" value="Adenine nucleotide alpha hydrolases-like"/>
    <property type="match status" value="1"/>
</dbReference>
<gene>
    <name evidence="3" type="ORF">SAMN05216218_109196</name>
</gene>
<protein>
    <submittedName>
        <fullName evidence="3">Nucleotide-binding universal stress protein, UspA family</fullName>
    </submittedName>
</protein>
<comment type="similarity">
    <text evidence="1">Belongs to the universal stress protein A family.</text>
</comment>
<evidence type="ECO:0000259" key="2">
    <source>
        <dbReference type="Pfam" id="PF00582"/>
    </source>
</evidence>
<evidence type="ECO:0000313" key="4">
    <source>
        <dbReference type="Proteomes" id="UP000199076"/>
    </source>
</evidence>
<dbReference type="InterPro" id="IPR014729">
    <property type="entry name" value="Rossmann-like_a/b/a_fold"/>
</dbReference>
<dbReference type="InterPro" id="IPR006015">
    <property type="entry name" value="Universal_stress_UspA"/>
</dbReference>
<evidence type="ECO:0000313" key="3">
    <source>
        <dbReference type="EMBL" id="SDF78930.1"/>
    </source>
</evidence>
<evidence type="ECO:0000256" key="1">
    <source>
        <dbReference type="ARBA" id="ARBA00008791"/>
    </source>
</evidence>
<dbReference type="PIRSF" id="PIRSF006276">
    <property type="entry name" value="UspA"/>
    <property type="match status" value="1"/>
</dbReference>
<dbReference type="EMBL" id="FNBK01000009">
    <property type="protein sequence ID" value="SDF78930.1"/>
    <property type="molecule type" value="Genomic_DNA"/>
</dbReference>
<dbReference type="Pfam" id="PF00582">
    <property type="entry name" value="Usp"/>
    <property type="match status" value="1"/>
</dbReference>
<accession>A0A1G7P0H6</accession>
<dbReference type="PANTHER" id="PTHR46268:SF6">
    <property type="entry name" value="UNIVERSAL STRESS PROTEIN UP12"/>
    <property type="match status" value="1"/>
</dbReference>
<keyword evidence="4" id="KW-1185">Reference proteome</keyword>
<organism evidence="3 4">
    <name type="scientific">Halorientalis regularis</name>
    <dbReference type="NCBI Taxonomy" id="660518"/>
    <lineage>
        <taxon>Archaea</taxon>
        <taxon>Methanobacteriati</taxon>
        <taxon>Methanobacteriota</taxon>
        <taxon>Stenosarchaea group</taxon>
        <taxon>Halobacteria</taxon>
        <taxon>Halobacteriales</taxon>
        <taxon>Haloarculaceae</taxon>
        <taxon>Halorientalis</taxon>
    </lineage>
</organism>
<name>A0A1G7P0H6_9EURY</name>
<sequence>MYDNILVPTDGSETSRRAVDQAVDIAAKYDATVHVLYVVDVDATSYSLGSEQVDRIRQGHLDDMPEVKAEADEATGYVADAAEEHGLAVEEHISVGEPARAIRQFVADNDIDLVVMGSHGRSGLSRVILGSVTEKVLRRTRLPVLVVDAHGEAETEAAEEE</sequence>
<dbReference type="Proteomes" id="UP000199076">
    <property type="component" value="Unassembled WGS sequence"/>
</dbReference>